<dbReference type="Gene3D" id="3.30.160.60">
    <property type="entry name" value="Classic Zinc Finger"/>
    <property type="match status" value="1"/>
</dbReference>
<dbReference type="Pfam" id="PF13912">
    <property type="entry name" value="zf-C2H2_6"/>
    <property type="match status" value="2"/>
</dbReference>
<dbReference type="PANTHER" id="PTHR45988:SF47">
    <property type="entry name" value="OSJNBA0089K21.8-LIKE PROTEIN"/>
    <property type="match status" value="1"/>
</dbReference>
<dbReference type="InterPro" id="IPR013087">
    <property type="entry name" value="Znf_C2H2_type"/>
</dbReference>
<evidence type="ECO:0000256" key="3">
    <source>
        <dbReference type="ARBA" id="ARBA00022771"/>
    </source>
</evidence>
<keyword evidence="2" id="KW-0677">Repeat</keyword>
<feature type="compositionally biased region" description="Polar residues" evidence="7">
    <location>
        <begin position="410"/>
        <end position="432"/>
    </location>
</feature>
<keyword evidence="1" id="KW-0479">Metal-binding</keyword>
<dbReference type="InterPro" id="IPR044653">
    <property type="entry name" value="AZF1/2/3-like"/>
</dbReference>
<name>A0A1D6J8G8_MAIZE</name>
<dbReference type="AlphaFoldDB" id="A0A1D6J8G8"/>
<dbReference type="InParanoid" id="A0A1D6J8G8"/>
<evidence type="ECO:0000256" key="4">
    <source>
        <dbReference type="ARBA" id="ARBA00022833"/>
    </source>
</evidence>
<evidence type="ECO:0000313" key="8">
    <source>
        <dbReference type="EMBL" id="AQK44214.1"/>
    </source>
</evidence>
<dbReference type="eggNOG" id="KOG1721">
    <property type="taxonomic scope" value="Eukaryota"/>
</dbReference>
<evidence type="ECO:0000256" key="1">
    <source>
        <dbReference type="ARBA" id="ARBA00022723"/>
    </source>
</evidence>
<dbReference type="GO" id="GO:0003700">
    <property type="term" value="F:DNA-binding transcription factor activity"/>
    <property type="evidence" value="ECO:0007669"/>
    <property type="project" value="InterPro"/>
</dbReference>
<dbReference type="PaxDb" id="4577-AC198506.3_FGP001"/>
<dbReference type="InterPro" id="IPR036236">
    <property type="entry name" value="Znf_C2H2_sf"/>
</dbReference>
<accession>A0A1D6J8G8</accession>
<proteinExistence type="predicted"/>
<evidence type="ECO:0000256" key="7">
    <source>
        <dbReference type="SAM" id="MobiDB-lite"/>
    </source>
</evidence>
<sequence>MKMTRPREASTVRGGCPRRAVMVPTITDVDGDGERCPTAPAVGGGAAGSTSMGVDADDPASPTGTGGDGTQWGGRTPLPAVEPPLSTYGAHISARFALAHGVQGWRAPVEVLRLAQQQTPPTWHHQQCAELRAYDVTKETTPTFSALSSGICFFDRKFYLLAAEAAAAEDAAHGAEGNEPPKALLLKIQAQGTAVEPALRQGSGLAPTMGTQCLECECDKVFASKKAMFVHLQRDYNGATSPTINMAAAAATTAVEKKLWDLWEEAGLRGRPPVAPLQASRCCSSQEDQEEVEAAMTLLEMASHGRTSSETQQQSVEPVRAPNAASGQHIVKTSAVEQVVAVQVVLPTIPPIFPSLDSSAGDKKAKKRRVMNHPEEAAASTSPLPLPPKGAARTPAPVSGKTHTCRTCGKSFSTHQALGGHVSSSHVKGKTTSVRHDGQSAGNGNITIPDSAGAFQERQDAQPSPAQAPTPQTTQASHVCDVCSLTFTSGQALGGHMGMHRKPAAPVLEPEYFDLNELPGQGENDNQP</sequence>
<dbReference type="EMBL" id="CM000786">
    <property type="protein sequence ID" value="AQK44214.1"/>
    <property type="molecule type" value="Genomic_DNA"/>
</dbReference>
<keyword evidence="6" id="KW-0804">Transcription</keyword>
<gene>
    <name evidence="8" type="ORF">ZEAMMB73_Zm00001d025666</name>
</gene>
<evidence type="ECO:0000256" key="2">
    <source>
        <dbReference type="ARBA" id="ARBA00022737"/>
    </source>
</evidence>
<dbReference type="PROSITE" id="PS50157">
    <property type="entry name" value="ZINC_FINGER_C2H2_2"/>
    <property type="match status" value="1"/>
</dbReference>
<feature type="region of interest" description="Disordered" evidence="7">
    <location>
        <begin position="353"/>
        <end position="450"/>
    </location>
</feature>
<keyword evidence="3" id="KW-0863">Zinc-finger</keyword>
<dbReference type="PANTHER" id="PTHR45988">
    <property type="entry name" value="C2H2 TYPE ZINC FINGER TRANSCRIPTION FACTOR FAMILY-RELATED"/>
    <property type="match status" value="1"/>
</dbReference>
<dbReference type="STRING" id="4577.A0A1D6J8G8"/>
<reference evidence="8" key="1">
    <citation type="submission" date="2015-12" db="EMBL/GenBank/DDBJ databases">
        <title>Update maize B73 reference genome by single molecule sequencing technologies.</title>
        <authorList>
            <consortium name="Maize Genome Sequencing Project"/>
            <person name="Ware D."/>
        </authorList>
    </citation>
    <scope>NUCLEOTIDE SEQUENCE</scope>
    <source>
        <tissue evidence="8">Seedling</tissue>
    </source>
</reference>
<feature type="region of interest" description="Disordered" evidence="7">
    <location>
        <begin position="28"/>
        <end position="77"/>
    </location>
</feature>
<keyword evidence="4" id="KW-0862">Zinc</keyword>
<dbReference type="IntAct" id="A0A1D6J8G8">
    <property type="interactions" value="1"/>
</dbReference>
<dbReference type="PROSITE" id="PS00028">
    <property type="entry name" value="ZINC_FINGER_C2H2_1"/>
    <property type="match status" value="2"/>
</dbReference>
<keyword evidence="5" id="KW-0805">Transcription regulation</keyword>
<evidence type="ECO:0000256" key="5">
    <source>
        <dbReference type="ARBA" id="ARBA00023015"/>
    </source>
</evidence>
<feature type="region of interest" description="Disordered" evidence="7">
    <location>
        <begin position="303"/>
        <end position="325"/>
    </location>
</feature>
<evidence type="ECO:0000256" key="6">
    <source>
        <dbReference type="ARBA" id="ARBA00023163"/>
    </source>
</evidence>
<dbReference type="SUPFAM" id="SSF57667">
    <property type="entry name" value="beta-beta-alpha zinc fingers"/>
    <property type="match status" value="1"/>
</dbReference>
<dbReference type="SMART" id="SM00355">
    <property type="entry name" value="ZnF_C2H2"/>
    <property type="match status" value="3"/>
</dbReference>
<protein>
    <submittedName>
        <fullName evidence="8">OSJNBa0089K21.8-like protein</fullName>
    </submittedName>
</protein>
<organism evidence="8">
    <name type="scientific">Zea mays</name>
    <name type="common">Maize</name>
    <dbReference type="NCBI Taxonomy" id="4577"/>
    <lineage>
        <taxon>Eukaryota</taxon>
        <taxon>Viridiplantae</taxon>
        <taxon>Streptophyta</taxon>
        <taxon>Embryophyta</taxon>
        <taxon>Tracheophyta</taxon>
        <taxon>Spermatophyta</taxon>
        <taxon>Magnoliopsida</taxon>
        <taxon>Liliopsida</taxon>
        <taxon>Poales</taxon>
        <taxon>Poaceae</taxon>
        <taxon>PACMAD clade</taxon>
        <taxon>Panicoideae</taxon>
        <taxon>Andropogonodae</taxon>
        <taxon>Andropogoneae</taxon>
        <taxon>Tripsacinae</taxon>
        <taxon>Zea</taxon>
    </lineage>
</organism>
<feature type="compositionally biased region" description="Polar residues" evidence="7">
    <location>
        <begin position="305"/>
        <end position="316"/>
    </location>
</feature>
<dbReference type="GO" id="GO:0008270">
    <property type="term" value="F:zinc ion binding"/>
    <property type="evidence" value="ECO:0007669"/>
    <property type="project" value="UniProtKB-KW"/>
</dbReference>